<dbReference type="AlphaFoldDB" id="A0A7J0BLG0"/>
<keyword evidence="3" id="KW-0804">Transcription</keyword>
<name>A0A7J0BLG0_9BACT</name>
<dbReference type="Gene3D" id="1.20.120.530">
    <property type="entry name" value="GntR ligand-binding domain-like"/>
    <property type="match status" value="1"/>
</dbReference>
<dbReference type="SMART" id="SM00345">
    <property type="entry name" value="HTH_GNTR"/>
    <property type="match status" value="1"/>
</dbReference>
<dbReference type="InterPro" id="IPR036388">
    <property type="entry name" value="WH-like_DNA-bd_sf"/>
</dbReference>
<sequence length="254" mass="29240">MPCEERGSICKSEFVFVQLRDNIFRGELKPGEPLPSARRLAELMQVSKYAVDKAMNTLADLGYIERRKGQRCVVALPHTQVPSSPFSFIMNPRSATLDELMEVRIGLESHGVTLAVERADERDIAFLKHSLAELMDGDRDSERSRDSDIRFHMGIALATHNSVYIDLIRHFYSYMFDSISDLHDQLYENRSNHQIIEQHHYKILDAIVSRDANGARRYMAQHIMFLRSFLRDRNTERNAAASKPDPQRSESQLS</sequence>
<dbReference type="CDD" id="cd07377">
    <property type="entry name" value="WHTH_GntR"/>
    <property type="match status" value="1"/>
</dbReference>
<dbReference type="InterPro" id="IPR036390">
    <property type="entry name" value="WH_DNA-bd_sf"/>
</dbReference>
<feature type="domain" description="HTH gntR-type" evidence="4">
    <location>
        <begin position="9"/>
        <end position="77"/>
    </location>
</feature>
<dbReference type="Gene3D" id="1.10.10.10">
    <property type="entry name" value="Winged helix-like DNA-binding domain superfamily/Winged helix DNA-binding domain"/>
    <property type="match status" value="1"/>
</dbReference>
<dbReference type="InterPro" id="IPR000524">
    <property type="entry name" value="Tscrpt_reg_HTH_GntR"/>
</dbReference>
<dbReference type="GO" id="GO:0003700">
    <property type="term" value="F:DNA-binding transcription factor activity"/>
    <property type="evidence" value="ECO:0007669"/>
    <property type="project" value="InterPro"/>
</dbReference>
<gene>
    <name evidence="5" type="ORF">DSM101010T_29480</name>
</gene>
<reference evidence="5 6" key="1">
    <citation type="submission" date="2020-05" db="EMBL/GenBank/DDBJ databases">
        <title>Draft genome sequence of Desulfovibrio sp. strain HN2T.</title>
        <authorList>
            <person name="Ueno A."/>
            <person name="Tamazawa S."/>
            <person name="Tamamura S."/>
            <person name="Murakami T."/>
            <person name="Kiyama T."/>
            <person name="Inomata H."/>
            <person name="Amano Y."/>
            <person name="Miyakawa K."/>
            <person name="Tamaki H."/>
            <person name="Naganuma T."/>
            <person name="Kaneko K."/>
        </authorList>
    </citation>
    <scope>NUCLEOTIDE SEQUENCE [LARGE SCALE GENOMIC DNA]</scope>
    <source>
        <strain evidence="5 6">HN2</strain>
    </source>
</reference>
<dbReference type="PROSITE" id="PS50949">
    <property type="entry name" value="HTH_GNTR"/>
    <property type="match status" value="1"/>
</dbReference>
<dbReference type="InterPro" id="IPR008920">
    <property type="entry name" value="TF_FadR/GntR_C"/>
</dbReference>
<dbReference type="RefSeq" id="WP_174406264.1">
    <property type="nucleotide sequence ID" value="NZ_BLVO01000016.1"/>
</dbReference>
<evidence type="ECO:0000313" key="6">
    <source>
        <dbReference type="Proteomes" id="UP000503840"/>
    </source>
</evidence>
<dbReference type="SMART" id="SM00895">
    <property type="entry name" value="FCD"/>
    <property type="match status" value="1"/>
</dbReference>
<dbReference type="PANTHER" id="PTHR43537:SF5">
    <property type="entry name" value="UXU OPERON TRANSCRIPTIONAL REGULATOR"/>
    <property type="match status" value="1"/>
</dbReference>
<dbReference type="SUPFAM" id="SSF46785">
    <property type="entry name" value="Winged helix' DNA-binding domain"/>
    <property type="match status" value="1"/>
</dbReference>
<keyword evidence="2" id="KW-0238">DNA-binding</keyword>
<dbReference type="GO" id="GO:0003677">
    <property type="term" value="F:DNA binding"/>
    <property type="evidence" value="ECO:0007669"/>
    <property type="project" value="UniProtKB-KW"/>
</dbReference>
<keyword evidence="1" id="KW-0805">Transcription regulation</keyword>
<protein>
    <submittedName>
        <fullName evidence="5">GntR family transcriptional regulator</fullName>
    </submittedName>
</protein>
<accession>A0A7J0BLG0</accession>
<evidence type="ECO:0000256" key="3">
    <source>
        <dbReference type="ARBA" id="ARBA00023163"/>
    </source>
</evidence>
<evidence type="ECO:0000256" key="1">
    <source>
        <dbReference type="ARBA" id="ARBA00023015"/>
    </source>
</evidence>
<dbReference type="Pfam" id="PF00392">
    <property type="entry name" value="GntR"/>
    <property type="match status" value="1"/>
</dbReference>
<comment type="caution">
    <text evidence="5">The sequence shown here is derived from an EMBL/GenBank/DDBJ whole genome shotgun (WGS) entry which is preliminary data.</text>
</comment>
<organism evidence="5 6">
    <name type="scientific">Desulfovibrio subterraneus</name>
    <dbReference type="NCBI Taxonomy" id="2718620"/>
    <lineage>
        <taxon>Bacteria</taxon>
        <taxon>Pseudomonadati</taxon>
        <taxon>Thermodesulfobacteriota</taxon>
        <taxon>Desulfovibrionia</taxon>
        <taxon>Desulfovibrionales</taxon>
        <taxon>Desulfovibrionaceae</taxon>
        <taxon>Desulfovibrio</taxon>
    </lineage>
</organism>
<dbReference type="EMBL" id="BLVO01000016">
    <property type="protein sequence ID" value="GFM34583.1"/>
    <property type="molecule type" value="Genomic_DNA"/>
</dbReference>
<keyword evidence="6" id="KW-1185">Reference proteome</keyword>
<proteinExistence type="predicted"/>
<dbReference type="Proteomes" id="UP000503840">
    <property type="component" value="Unassembled WGS sequence"/>
</dbReference>
<dbReference type="InterPro" id="IPR011711">
    <property type="entry name" value="GntR_C"/>
</dbReference>
<evidence type="ECO:0000313" key="5">
    <source>
        <dbReference type="EMBL" id="GFM34583.1"/>
    </source>
</evidence>
<dbReference type="PANTHER" id="PTHR43537">
    <property type="entry name" value="TRANSCRIPTIONAL REGULATOR, GNTR FAMILY"/>
    <property type="match status" value="1"/>
</dbReference>
<dbReference type="Pfam" id="PF07729">
    <property type="entry name" value="FCD"/>
    <property type="match status" value="1"/>
</dbReference>
<dbReference type="SUPFAM" id="SSF48008">
    <property type="entry name" value="GntR ligand-binding domain-like"/>
    <property type="match status" value="1"/>
</dbReference>
<evidence type="ECO:0000259" key="4">
    <source>
        <dbReference type="PROSITE" id="PS50949"/>
    </source>
</evidence>
<evidence type="ECO:0000256" key="2">
    <source>
        <dbReference type="ARBA" id="ARBA00023125"/>
    </source>
</evidence>